<dbReference type="AlphaFoldDB" id="A0A433RU60"/>
<evidence type="ECO:0000313" key="2">
    <source>
        <dbReference type="Proteomes" id="UP000288623"/>
    </source>
</evidence>
<dbReference type="EMBL" id="JTFC01000031">
    <property type="protein sequence ID" value="RUS55703.1"/>
    <property type="molecule type" value="Genomic_DNA"/>
</dbReference>
<sequence>MKPNCFKCQYFQVTWDQASPRACRAYGFKSRAVPSVVVKNSSGMDCLKFAPKQKG</sequence>
<organism evidence="1 2">
    <name type="scientific">Candidatus Kurthia intestinigallinarum</name>
    <dbReference type="NCBI Taxonomy" id="1562256"/>
    <lineage>
        <taxon>Bacteria</taxon>
        <taxon>Bacillati</taxon>
        <taxon>Bacillota</taxon>
        <taxon>Bacilli</taxon>
        <taxon>Bacillales</taxon>
        <taxon>Caryophanaceae</taxon>
        <taxon>Kurthia</taxon>
    </lineage>
</organism>
<dbReference type="Proteomes" id="UP000288623">
    <property type="component" value="Unassembled WGS sequence"/>
</dbReference>
<comment type="caution">
    <text evidence="1">The sequence shown here is derived from an EMBL/GenBank/DDBJ whole genome shotgun (WGS) entry which is preliminary data.</text>
</comment>
<name>A0A433RU60_9BACL</name>
<dbReference type="RefSeq" id="WP_020189043.1">
    <property type="nucleotide sequence ID" value="NZ_JTFC01000031.1"/>
</dbReference>
<reference evidence="1 2" key="1">
    <citation type="submission" date="2014-11" db="EMBL/GenBank/DDBJ databases">
        <title>Genome sequence and analysis of novel Kurthia sp.</title>
        <authorList>
            <person name="Lawson J.N."/>
            <person name="Gonzalez J.E."/>
            <person name="Rinauldi L."/>
            <person name="Xuan Z."/>
            <person name="Firman A."/>
            <person name="Shaddox L."/>
            <person name="Trudeau A."/>
            <person name="Shah S."/>
            <person name="Reiman D."/>
        </authorList>
    </citation>
    <scope>NUCLEOTIDE SEQUENCE [LARGE SCALE GENOMIC DNA]</scope>
    <source>
        <strain evidence="1 2">3B1D</strain>
    </source>
</reference>
<proteinExistence type="predicted"/>
<dbReference type="OrthoDB" id="9807346at2"/>
<accession>A0A433RU60</accession>
<keyword evidence="2" id="KW-1185">Reference proteome</keyword>
<protein>
    <submittedName>
        <fullName evidence="1">Uracil-DNA glycosylase</fullName>
    </submittedName>
</protein>
<evidence type="ECO:0000313" key="1">
    <source>
        <dbReference type="EMBL" id="RUS55703.1"/>
    </source>
</evidence>
<gene>
    <name evidence="1" type="ORF">QI30_12375</name>
</gene>